<evidence type="ECO:0000256" key="10">
    <source>
        <dbReference type="SAM" id="Phobius"/>
    </source>
</evidence>
<dbReference type="PANTHER" id="PTHR10430:SF8">
    <property type="entry name" value="PEROXIREDOXIN-2A-RELATED"/>
    <property type="match status" value="1"/>
</dbReference>
<keyword evidence="5" id="KW-0049">Antioxidant</keyword>
<evidence type="ECO:0000313" key="13">
    <source>
        <dbReference type="Proteomes" id="UP000655225"/>
    </source>
</evidence>
<name>A0A835DA47_TETSI</name>
<reference evidence="12 13" key="1">
    <citation type="submission" date="2020-04" db="EMBL/GenBank/DDBJ databases">
        <title>Plant Genome Project.</title>
        <authorList>
            <person name="Zhang R.-G."/>
        </authorList>
    </citation>
    <scope>NUCLEOTIDE SEQUENCE [LARGE SCALE GENOMIC DNA]</scope>
    <source>
        <strain evidence="12">YNK0</strain>
        <tissue evidence="12">Leaf</tissue>
    </source>
</reference>
<evidence type="ECO:0000256" key="4">
    <source>
        <dbReference type="ARBA" id="ARBA00022559"/>
    </source>
</evidence>
<dbReference type="PANTHER" id="PTHR10430">
    <property type="entry name" value="PEROXIREDOXIN"/>
    <property type="match status" value="1"/>
</dbReference>
<keyword evidence="6" id="KW-0560">Oxidoreductase</keyword>
<keyword evidence="10" id="KW-0812">Transmembrane</keyword>
<evidence type="ECO:0000256" key="9">
    <source>
        <dbReference type="PIRSR" id="PIRSR637944-1"/>
    </source>
</evidence>
<proteinExistence type="inferred from homology"/>
<evidence type="ECO:0000256" key="7">
    <source>
        <dbReference type="ARBA" id="ARBA00023284"/>
    </source>
</evidence>
<dbReference type="GO" id="GO:0045454">
    <property type="term" value="P:cell redox homeostasis"/>
    <property type="evidence" value="ECO:0007669"/>
    <property type="project" value="TreeGrafter"/>
</dbReference>
<evidence type="ECO:0000259" key="11">
    <source>
        <dbReference type="Pfam" id="PF08534"/>
    </source>
</evidence>
<accession>A0A835DA47</accession>
<dbReference type="AlphaFoldDB" id="A0A835DA47"/>
<dbReference type="EMBL" id="JABCRI010000015">
    <property type="protein sequence ID" value="KAF8393392.1"/>
    <property type="molecule type" value="Genomic_DNA"/>
</dbReference>
<evidence type="ECO:0000256" key="1">
    <source>
        <dbReference type="ARBA" id="ARBA00001711"/>
    </source>
</evidence>
<dbReference type="GO" id="GO:0008379">
    <property type="term" value="F:thioredoxin peroxidase activity"/>
    <property type="evidence" value="ECO:0007669"/>
    <property type="project" value="InterPro"/>
</dbReference>
<dbReference type="GO" id="GO:0034599">
    <property type="term" value="P:cellular response to oxidative stress"/>
    <property type="evidence" value="ECO:0007669"/>
    <property type="project" value="InterPro"/>
</dbReference>
<dbReference type="GO" id="GO:0005737">
    <property type="term" value="C:cytoplasm"/>
    <property type="evidence" value="ECO:0007669"/>
    <property type="project" value="TreeGrafter"/>
</dbReference>
<organism evidence="12 13">
    <name type="scientific">Tetracentron sinense</name>
    <name type="common">Spur-leaf</name>
    <dbReference type="NCBI Taxonomy" id="13715"/>
    <lineage>
        <taxon>Eukaryota</taxon>
        <taxon>Viridiplantae</taxon>
        <taxon>Streptophyta</taxon>
        <taxon>Embryophyta</taxon>
        <taxon>Tracheophyta</taxon>
        <taxon>Spermatophyta</taxon>
        <taxon>Magnoliopsida</taxon>
        <taxon>Trochodendrales</taxon>
        <taxon>Trochodendraceae</taxon>
        <taxon>Tetracentron</taxon>
    </lineage>
</organism>
<dbReference type="InterPro" id="IPR036249">
    <property type="entry name" value="Thioredoxin-like_sf"/>
</dbReference>
<evidence type="ECO:0000256" key="8">
    <source>
        <dbReference type="ARBA" id="ARBA00031688"/>
    </source>
</evidence>
<comment type="similarity">
    <text evidence="2">Belongs to the peroxiredoxin family. Prx5 subfamily.</text>
</comment>
<feature type="active site" description="Cysteine sulfenic acid (-SOH) intermediate" evidence="9">
    <location>
        <position position="51"/>
    </location>
</feature>
<evidence type="ECO:0000256" key="2">
    <source>
        <dbReference type="ARBA" id="ARBA00010505"/>
    </source>
</evidence>
<keyword evidence="7" id="KW-0676">Redox-active center</keyword>
<keyword evidence="10" id="KW-1133">Transmembrane helix</keyword>
<comment type="catalytic activity">
    <reaction evidence="1">
        <text>[glutaredoxin]-dithiol + a hydroperoxide = [glutaredoxin]-disulfide + an alcohol + H2O</text>
        <dbReference type="Rhea" id="RHEA:62624"/>
        <dbReference type="Rhea" id="RHEA-COMP:10729"/>
        <dbReference type="Rhea" id="RHEA-COMP:10730"/>
        <dbReference type="ChEBI" id="CHEBI:15377"/>
        <dbReference type="ChEBI" id="CHEBI:29950"/>
        <dbReference type="ChEBI" id="CHEBI:30879"/>
        <dbReference type="ChEBI" id="CHEBI:35924"/>
        <dbReference type="ChEBI" id="CHEBI:50058"/>
        <dbReference type="EC" id="1.11.1.25"/>
    </reaction>
</comment>
<evidence type="ECO:0000256" key="6">
    <source>
        <dbReference type="ARBA" id="ARBA00023002"/>
    </source>
</evidence>
<evidence type="ECO:0000256" key="3">
    <source>
        <dbReference type="ARBA" id="ARBA00013016"/>
    </source>
</evidence>
<keyword evidence="4" id="KW-0575">Peroxidase</keyword>
<dbReference type="InterPro" id="IPR037944">
    <property type="entry name" value="PRX5-like"/>
</dbReference>
<dbReference type="OMA" id="TKRFAML"/>
<dbReference type="Gene3D" id="3.40.30.10">
    <property type="entry name" value="Glutaredoxin"/>
    <property type="match status" value="2"/>
</dbReference>
<gene>
    <name evidence="12" type="ORF">HHK36_021635</name>
</gene>
<comment type="caution">
    <text evidence="12">The sequence shown here is derived from an EMBL/GenBank/DDBJ whole genome shotgun (WGS) entry which is preliminary data.</text>
</comment>
<dbReference type="GO" id="GO:0042744">
    <property type="term" value="P:hydrogen peroxide catabolic process"/>
    <property type="evidence" value="ECO:0007669"/>
    <property type="project" value="TreeGrafter"/>
</dbReference>
<feature type="domain" description="Redoxin" evidence="11">
    <location>
        <begin position="6"/>
        <end position="55"/>
    </location>
</feature>
<protein>
    <recommendedName>
        <fullName evidence="3">glutaredoxin-dependent peroxiredoxin</fullName>
        <ecNumber evidence="3">1.11.1.25</ecNumber>
    </recommendedName>
    <alternativeName>
        <fullName evidence="8">Glutaredoxin-dependent peroxiredoxin</fullName>
    </alternativeName>
</protein>
<dbReference type="InterPro" id="IPR013740">
    <property type="entry name" value="Redoxin"/>
</dbReference>
<evidence type="ECO:0000313" key="12">
    <source>
        <dbReference type="EMBL" id="KAF8393392.1"/>
    </source>
</evidence>
<dbReference type="Proteomes" id="UP000655225">
    <property type="component" value="Unassembled WGS sequence"/>
</dbReference>
<keyword evidence="13" id="KW-1185">Reference proteome</keyword>
<dbReference type="Pfam" id="PF08534">
    <property type="entry name" value="Redoxin"/>
    <property type="match status" value="1"/>
</dbReference>
<evidence type="ECO:0000256" key="5">
    <source>
        <dbReference type="ARBA" id="ARBA00022862"/>
    </source>
</evidence>
<dbReference type="SUPFAM" id="SSF52833">
    <property type="entry name" value="Thioredoxin-like"/>
    <property type="match status" value="1"/>
</dbReference>
<feature type="transmembrane region" description="Helical" evidence="10">
    <location>
        <begin position="46"/>
        <end position="67"/>
    </location>
</feature>
<dbReference type="EC" id="1.11.1.25" evidence="3"/>
<keyword evidence="10" id="KW-0472">Membrane</keyword>
<sequence length="155" mass="16818">MAPIAVGDVIQDGNVAYFDDDDQLQHVSIHSLAAGKTVILFGVPGAFTPTCTSMISFSLSAFFFFFLQFPPDKCFLMKHVPGFIEKAEELKSKGMGEILLISATYTHALDLAEKGLGTHSRRFALLVDDLKVKVTNIESGGEFTVSSAEDILKAL</sequence>
<dbReference type="OrthoDB" id="1882547at2759"/>